<dbReference type="PANTHER" id="PTHR43094">
    <property type="entry name" value="AMINOTRANSFERASE"/>
    <property type="match status" value="1"/>
</dbReference>
<dbReference type="Proteomes" id="UP000005850">
    <property type="component" value="Chromosome"/>
</dbReference>
<dbReference type="NCBIfam" id="NF005375">
    <property type="entry name" value="PRK06917.1"/>
    <property type="match status" value="1"/>
</dbReference>
<reference evidence="6 7" key="1">
    <citation type="journal article" date="2011" name="J. Bacteriol.">
        <title>Genome sequence of Brevibacillus laterosporus LMG 15441, a pathogen of invertebrates.</title>
        <authorList>
            <person name="Djukic M."/>
            <person name="Poehlein A."/>
            <person name="Thurmer A."/>
            <person name="Daniel R."/>
        </authorList>
    </citation>
    <scope>NUCLEOTIDE SEQUENCE [LARGE SCALE GENOMIC DNA]</scope>
    <source>
        <strain evidence="6 7">LMG 15441</strain>
    </source>
</reference>
<evidence type="ECO:0000256" key="4">
    <source>
        <dbReference type="ARBA" id="ARBA00022898"/>
    </source>
</evidence>
<evidence type="ECO:0000256" key="5">
    <source>
        <dbReference type="RuleBase" id="RU003560"/>
    </source>
</evidence>
<dbReference type="GO" id="GO:0030170">
    <property type="term" value="F:pyridoxal phosphate binding"/>
    <property type="evidence" value="ECO:0007669"/>
    <property type="project" value="InterPro"/>
</dbReference>
<dbReference type="InterPro" id="IPR015424">
    <property type="entry name" value="PyrdxlP-dep_Trfase"/>
</dbReference>
<dbReference type="InterPro" id="IPR015421">
    <property type="entry name" value="PyrdxlP-dep_Trfase_major"/>
</dbReference>
<evidence type="ECO:0000313" key="7">
    <source>
        <dbReference type="Proteomes" id="UP000005850"/>
    </source>
</evidence>
<dbReference type="Gene3D" id="3.90.1150.10">
    <property type="entry name" value="Aspartate Aminotransferase, domain 1"/>
    <property type="match status" value="1"/>
</dbReference>
<evidence type="ECO:0000256" key="2">
    <source>
        <dbReference type="ARBA" id="ARBA00022576"/>
    </source>
</evidence>
<dbReference type="eggNOG" id="COG0161">
    <property type="taxonomic scope" value="Bacteria"/>
</dbReference>
<organism evidence="6 7">
    <name type="scientific">Brevibacillus laterosporus LMG 15441</name>
    <dbReference type="NCBI Taxonomy" id="1042163"/>
    <lineage>
        <taxon>Bacteria</taxon>
        <taxon>Bacillati</taxon>
        <taxon>Bacillota</taxon>
        <taxon>Bacilli</taxon>
        <taxon>Bacillales</taxon>
        <taxon>Paenibacillaceae</taxon>
        <taxon>Brevibacillus</taxon>
    </lineage>
</organism>
<evidence type="ECO:0000313" key="6">
    <source>
        <dbReference type="EMBL" id="AIG25782.1"/>
    </source>
</evidence>
<dbReference type="KEGG" id="blr:BRLA_c014520"/>
<keyword evidence="4 5" id="KW-0663">Pyridoxal phosphate</keyword>
<keyword evidence="7" id="KW-1185">Reference proteome</keyword>
<proteinExistence type="inferred from homology"/>
<evidence type="ECO:0000256" key="3">
    <source>
        <dbReference type="ARBA" id="ARBA00022679"/>
    </source>
</evidence>
<dbReference type="EC" id="2.6.1.-" evidence="6"/>
<dbReference type="PIRSF" id="PIRSF000521">
    <property type="entry name" value="Transaminase_4ab_Lys_Orn"/>
    <property type="match status" value="1"/>
</dbReference>
<dbReference type="InterPro" id="IPR015422">
    <property type="entry name" value="PyrdxlP-dep_Trfase_small"/>
</dbReference>
<dbReference type="HOGENOM" id="CLU_016922_4_0_9"/>
<gene>
    <name evidence="6" type="ORF">BRLA_c014520</name>
</gene>
<keyword evidence="2 6" id="KW-0032">Aminotransferase</keyword>
<name>A0A075QZK9_BRELA</name>
<evidence type="ECO:0000256" key="1">
    <source>
        <dbReference type="ARBA" id="ARBA00008954"/>
    </source>
</evidence>
<accession>A0A075QZK9</accession>
<dbReference type="CDD" id="cd00610">
    <property type="entry name" value="OAT_like"/>
    <property type="match status" value="1"/>
</dbReference>
<dbReference type="PROSITE" id="PS00600">
    <property type="entry name" value="AA_TRANSFER_CLASS_3"/>
    <property type="match status" value="1"/>
</dbReference>
<dbReference type="Gene3D" id="3.40.640.10">
    <property type="entry name" value="Type I PLP-dependent aspartate aminotransferase-like (Major domain)"/>
    <property type="match status" value="1"/>
</dbReference>
<dbReference type="Pfam" id="PF00202">
    <property type="entry name" value="Aminotran_3"/>
    <property type="match status" value="1"/>
</dbReference>
<dbReference type="PANTHER" id="PTHR43094:SF1">
    <property type="entry name" value="AMINOTRANSFERASE CLASS-III"/>
    <property type="match status" value="1"/>
</dbReference>
<protein>
    <submittedName>
        <fullName evidence="6">L-lysine-8-amino-7-oxononanoate aminotransferase</fullName>
        <ecNumber evidence="6">2.6.1.-</ecNumber>
    </submittedName>
</protein>
<dbReference type="InterPro" id="IPR005814">
    <property type="entry name" value="Aminotrans_3"/>
</dbReference>
<keyword evidence="3 6" id="KW-0808">Transferase</keyword>
<comment type="similarity">
    <text evidence="1 5">Belongs to the class-III pyridoxal-phosphate-dependent aminotransferase family.</text>
</comment>
<dbReference type="AlphaFoldDB" id="A0A075QZK9"/>
<dbReference type="EMBL" id="CP007806">
    <property type="protein sequence ID" value="AIG25782.1"/>
    <property type="molecule type" value="Genomic_DNA"/>
</dbReference>
<dbReference type="GO" id="GO:0008483">
    <property type="term" value="F:transaminase activity"/>
    <property type="evidence" value="ECO:0007669"/>
    <property type="project" value="UniProtKB-KW"/>
</dbReference>
<dbReference type="InterPro" id="IPR049704">
    <property type="entry name" value="Aminotrans_3_PPA_site"/>
</dbReference>
<dbReference type="SUPFAM" id="SSF53383">
    <property type="entry name" value="PLP-dependent transferases"/>
    <property type="match status" value="1"/>
</dbReference>
<sequence>MSGGSRFDTMSNKVAVKTEGAKGMDSKTERKSYVIKPECGKQYPRISHGKGIYLYEESGKRYMDACSGAVTVSIGHAMDEVVDAMRQQAEKVSFAYRSHFSSEAVEELADILASWAPGNVNWSFFVNSGSEATETAQKIAIQYWQEQGRMTKNRILSRWMSYHGITMGALSMSGHVLRRKRFVPLLADYPCISAPYPYRNQQGLDSDAYARQAANELEAAIIRTGAENVAAFIAEPIIGASGGAVVPPDGYFARIREICTKHHILFIADEVMTGVGRTGKNFGIDHWQVTPDVMTLGKGMSSGYTPMAATMVSDSIMQTIADGSGSIMAGHTYSANPQSAAICVSVIRYMQQHQLVQKAEQNGKYLLQHLKQIEQEFDIVGEARGKGLLCGLEFVKNKLTKEPFALSHQVTNRIIQRAFAKGLMIYPAIGGLDGIAGDAVIISPPLIIEQHEIDELIHLLRQTLQEAQAEFTKEGIW</sequence>
<dbReference type="FunFam" id="3.40.640.10:FF:000014">
    <property type="entry name" value="Adenosylmethionine-8-amino-7-oxononanoate aminotransferase, probable"/>
    <property type="match status" value="1"/>
</dbReference>
<dbReference type="STRING" id="1042163.BRLA_c014520"/>